<evidence type="ECO:0000313" key="4">
    <source>
        <dbReference type="EMBL" id="BBA35838.1"/>
    </source>
</evidence>
<evidence type="ECO:0000256" key="1">
    <source>
        <dbReference type="ARBA" id="ARBA00022679"/>
    </source>
</evidence>
<dbReference type="RefSeq" id="WP_119631125.1">
    <property type="nucleotide sequence ID" value="NZ_AP017928.1"/>
</dbReference>
<sequence>MNASVFCREALEQDLPEVLRLYAQPDLDNGQVLDLSAAESLFQRLARYPDYKIYVACREERIVGTFALLIMDNLAHMGAPSAVIEDVAVDPEWQGRGVGRQMMWFVLDLCREKGCYKAMLSSNLKRERSHAFYESLGFERHGYSYRISPQPGPPPGAANRND</sequence>
<proteinExistence type="predicted"/>
<dbReference type="KEGG" id="mmai:sS8_3906"/>
<dbReference type="SUPFAM" id="SSF55729">
    <property type="entry name" value="Acyl-CoA N-acyltransferases (Nat)"/>
    <property type="match status" value="1"/>
</dbReference>
<name>A0A250KVY7_9GAMM</name>
<feature type="domain" description="N-acetyltransferase" evidence="3">
    <location>
        <begin position="5"/>
        <end position="162"/>
    </location>
</feature>
<dbReference type="InterPro" id="IPR016181">
    <property type="entry name" value="Acyl_CoA_acyltransferase"/>
</dbReference>
<organism evidence="4 5">
    <name type="scientific">Methylocaldum marinum</name>
    <dbReference type="NCBI Taxonomy" id="1432792"/>
    <lineage>
        <taxon>Bacteria</taxon>
        <taxon>Pseudomonadati</taxon>
        <taxon>Pseudomonadota</taxon>
        <taxon>Gammaproteobacteria</taxon>
        <taxon>Methylococcales</taxon>
        <taxon>Methylococcaceae</taxon>
        <taxon>Methylocaldum</taxon>
    </lineage>
</organism>
<dbReference type="Proteomes" id="UP000266313">
    <property type="component" value="Chromosome"/>
</dbReference>
<evidence type="ECO:0000256" key="2">
    <source>
        <dbReference type="ARBA" id="ARBA00023315"/>
    </source>
</evidence>
<dbReference type="PANTHER" id="PTHR43877">
    <property type="entry name" value="AMINOALKYLPHOSPHONATE N-ACETYLTRANSFERASE-RELATED-RELATED"/>
    <property type="match status" value="1"/>
</dbReference>
<dbReference type="PROSITE" id="PS51186">
    <property type="entry name" value="GNAT"/>
    <property type="match status" value="1"/>
</dbReference>
<accession>A0A250KVY7</accession>
<dbReference type="Pfam" id="PF00583">
    <property type="entry name" value="Acetyltransf_1"/>
    <property type="match status" value="1"/>
</dbReference>
<dbReference type="EMBL" id="AP017928">
    <property type="protein sequence ID" value="BBA35838.1"/>
    <property type="molecule type" value="Genomic_DNA"/>
</dbReference>
<dbReference type="Gene3D" id="3.40.630.30">
    <property type="match status" value="1"/>
</dbReference>
<protein>
    <submittedName>
        <fullName evidence="4">Acetyltransferase</fullName>
    </submittedName>
</protein>
<dbReference type="OrthoDB" id="9775804at2"/>
<gene>
    <name evidence="4" type="ORF">sS8_3906</name>
</gene>
<keyword evidence="1 4" id="KW-0808">Transferase</keyword>
<dbReference type="GO" id="GO:0016747">
    <property type="term" value="F:acyltransferase activity, transferring groups other than amino-acyl groups"/>
    <property type="evidence" value="ECO:0007669"/>
    <property type="project" value="InterPro"/>
</dbReference>
<reference evidence="4 5" key="1">
    <citation type="submission" date="2016-12" db="EMBL/GenBank/DDBJ databases">
        <title>Genome sequencing of Methylocaldum marinum.</title>
        <authorList>
            <person name="Takeuchi M."/>
            <person name="Kamagata Y."/>
            <person name="Hiraoka S."/>
            <person name="Oshima K."/>
            <person name="Hattori M."/>
            <person name="Iwasaki W."/>
        </authorList>
    </citation>
    <scope>NUCLEOTIDE SEQUENCE [LARGE SCALE GENOMIC DNA]</scope>
    <source>
        <strain evidence="4 5">S8</strain>
    </source>
</reference>
<dbReference type="InterPro" id="IPR000182">
    <property type="entry name" value="GNAT_dom"/>
</dbReference>
<dbReference type="CDD" id="cd04301">
    <property type="entry name" value="NAT_SF"/>
    <property type="match status" value="1"/>
</dbReference>
<dbReference type="AlphaFoldDB" id="A0A250KVY7"/>
<dbReference type="InterPro" id="IPR050832">
    <property type="entry name" value="Bact_Acetyltransf"/>
</dbReference>
<evidence type="ECO:0000259" key="3">
    <source>
        <dbReference type="PROSITE" id="PS51186"/>
    </source>
</evidence>
<dbReference type="PANTHER" id="PTHR43877:SF1">
    <property type="entry name" value="ACETYLTRANSFERASE"/>
    <property type="match status" value="1"/>
</dbReference>
<keyword evidence="5" id="KW-1185">Reference proteome</keyword>
<evidence type="ECO:0000313" key="5">
    <source>
        <dbReference type="Proteomes" id="UP000266313"/>
    </source>
</evidence>
<keyword evidence="2" id="KW-0012">Acyltransferase</keyword>